<organism evidence="1">
    <name type="scientific">Rhizophora mucronata</name>
    <name type="common">Asiatic mangrove</name>
    <dbReference type="NCBI Taxonomy" id="61149"/>
    <lineage>
        <taxon>Eukaryota</taxon>
        <taxon>Viridiplantae</taxon>
        <taxon>Streptophyta</taxon>
        <taxon>Embryophyta</taxon>
        <taxon>Tracheophyta</taxon>
        <taxon>Spermatophyta</taxon>
        <taxon>Magnoliopsida</taxon>
        <taxon>eudicotyledons</taxon>
        <taxon>Gunneridae</taxon>
        <taxon>Pentapetalae</taxon>
        <taxon>rosids</taxon>
        <taxon>fabids</taxon>
        <taxon>Malpighiales</taxon>
        <taxon>Rhizophoraceae</taxon>
        <taxon>Rhizophora</taxon>
    </lineage>
</organism>
<accession>A0A2P2QY51</accession>
<proteinExistence type="predicted"/>
<dbReference type="AlphaFoldDB" id="A0A2P2QY51"/>
<protein>
    <submittedName>
        <fullName evidence="1">Uncharacterized protein</fullName>
    </submittedName>
</protein>
<reference evidence="1" key="1">
    <citation type="submission" date="2018-02" db="EMBL/GenBank/DDBJ databases">
        <title>Rhizophora mucronata_Transcriptome.</title>
        <authorList>
            <person name="Meera S.P."/>
            <person name="Sreeshan A."/>
            <person name="Augustine A."/>
        </authorList>
    </citation>
    <scope>NUCLEOTIDE SEQUENCE</scope>
    <source>
        <tissue evidence="1">Leaf</tissue>
    </source>
</reference>
<evidence type="ECO:0000313" key="1">
    <source>
        <dbReference type="EMBL" id="MBX71929.1"/>
    </source>
</evidence>
<sequence length="28" mass="3189">MSVKKTPHPQVLRQACFTCTKFKILPVS</sequence>
<name>A0A2P2QY51_RHIMU</name>
<dbReference type="EMBL" id="GGEC01091445">
    <property type="protein sequence ID" value="MBX71929.1"/>
    <property type="molecule type" value="Transcribed_RNA"/>
</dbReference>